<dbReference type="CDD" id="cd13539">
    <property type="entry name" value="PBP2_AvModA"/>
    <property type="match status" value="1"/>
</dbReference>
<dbReference type="GO" id="GO:0046872">
    <property type="term" value="F:metal ion binding"/>
    <property type="evidence" value="ECO:0007669"/>
    <property type="project" value="UniProtKB-KW"/>
</dbReference>
<keyword evidence="2 6" id="KW-0500">Molybdenum</keyword>
<feature type="binding site" evidence="6">
    <location>
        <position position="55"/>
    </location>
    <ligand>
        <name>molybdate</name>
        <dbReference type="ChEBI" id="CHEBI:36264"/>
    </ligand>
</feature>
<keyword evidence="3 6" id="KW-0479">Metal-binding</keyword>
<dbReference type="PANTHER" id="PTHR30632:SF14">
    <property type="entry name" value="TUNGSTATE_MOLYBDATE_CHROMATE-BINDING PROTEIN MODA"/>
    <property type="match status" value="1"/>
</dbReference>
<dbReference type="GO" id="GO:0030973">
    <property type="term" value="F:molybdate ion binding"/>
    <property type="evidence" value="ECO:0007669"/>
    <property type="project" value="InterPro"/>
</dbReference>
<evidence type="ECO:0000256" key="1">
    <source>
        <dbReference type="ARBA" id="ARBA00009175"/>
    </source>
</evidence>
<name>A0A918DKT9_9ALTE</name>
<dbReference type="InterPro" id="IPR050682">
    <property type="entry name" value="ModA/WtpA"/>
</dbReference>
<reference evidence="8" key="2">
    <citation type="submission" date="2020-09" db="EMBL/GenBank/DDBJ databases">
        <authorList>
            <person name="Sun Q."/>
            <person name="Zhou Y."/>
        </authorList>
    </citation>
    <scope>NUCLEOTIDE SEQUENCE</scope>
    <source>
        <strain evidence="8">CGMCC 1.7086</strain>
    </source>
</reference>
<evidence type="ECO:0000256" key="4">
    <source>
        <dbReference type="ARBA" id="ARBA00022729"/>
    </source>
</evidence>
<dbReference type="GO" id="GO:0015689">
    <property type="term" value="P:molybdate ion transport"/>
    <property type="evidence" value="ECO:0007669"/>
    <property type="project" value="InterPro"/>
</dbReference>
<keyword evidence="4 7" id="KW-0732">Signal</keyword>
<dbReference type="Gene3D" id="3.40.190.10">
    <property type="entry name" value="Periplasmic binding protein-like II"/>
    <property type="match status" value="2"/>
</dbReference>
<dbReference type="InterPro" id="IPR044084">
    <property type="entry name" value="AvModA-like_subst-bd"/>
</dbReference>
<dbReference type="PANTHER" id="PTHR30632">
    <property type="entry name" value="MOLYBDATE-BINDING PERIPLASMIC PROTEIN"/>
    <property type="match status" value="1"/>
</dbReference>
<gene>
    <name evidence="8" type="primary">modA</name>
    <name evidence="8" type="ORF">GCM10010982_21230</name>
</gene>
<evidence type="ECO:0000313" key="8">
    <source>
        <dbReference type="EMBL" id="GGO69623.1"/>
    </source>
</evidence>
<dbReference type="RefSeq" id="WP_229702184.1">
    <property type="nucleotide sequence ID" value="NZ_BMLS01000003.1"/>
</dbReference>
<feature type="binding site" evidence="6">
    <location>
        <position position="161"/>
    </location>
    <ligand>
        <name>molybdate</name>
        <dbReference type="ChEBI" id="CHEBI:36264"/>
    </ligand>
</feature>
<evidence type="ECO:0000256" key="7">
    <source>
        <dbReference type="SAM" id="SignalP"/>
    </source>
</evidence>
<evidence type="ECO:0000256" key="5">
    <source>
        <dbReference type="ARBA" id="ARBA00062515"/>
    </source>
</evidence>
<proteinExistence type="inferred from homology"/>
<keyword evidence="9" id="KW-1185">Reference proteome</keyword>
<dbReference type="NCBIfam" id="TIGR01256">
    <property type="entry name" value="modA"/>
    <property type="match status" value="1"/>
</dbReference>
<comment type="similarity">
    <text evidence="1">Belongs to the bacterial solute-binding protein ModA family.</text>
</comment>
<dbReference type="SUPFAM" id="SSF53850">
    <property type="entry name" value="Periplasmic binding protein-like II"/>
    <property type="match status" value="1"/>
</dbReference>
<dbReference type="Proteomes" id="UP000606935">
    <property type="component" value="Unassembled WGS sequence"/>
</dbReference>
<dbReference type="InterPro" id="IPR005950">
    <property type="entry name" value="ModA"/>
</dbReference>
<feature type="chain" id="PRO_5037598740" evidence="7">
    <location>
        <begin position="19"/>
        <end position="252"/>
    </location>
</feature>
<dbReference type="GO" id="GO:1901359">
    <property type="term" value="F:tungstate binding"/>
    <property type="evidence" value="ECO:0007669"/>
    <property type="project" value="UniProtKB-ARBA"/>
</dbReference>
<dbReference type="Pfam" id="PF13531">
    <property type="entry name" value="SBP_bac_11"/>
    <property type="match status" value="1"/>
</dbReference>
<protein>
    <submittedName>
        <fullName evidence="8">Molybdate-binding periplasmic protein ModA</fullName>
    </submittedName>
</protein>
<evidence type="ECO:0000256" key="2">
    <source>
        <dbReference type="ARBA" id="ARBA00022505"/>
    </source>
</evidence>
<dbReference type="EMBL" id="BMLS01000003">
    <property type="protein sequence ID" value="GGO69623.1"/>
    <property type="molecule type" value="Genomic_DNA"/>
</dbReference>
<dbReference type="PIRSF" id="PIRSF004846">
    <property type="entry name" value="ModA"/>
    <property type="match status" value="1"/>
</dbReference>
<reference evidence="8" key="1">
    <citation type="journal article" date="2014" name="Int. J. Syst. Evol. Microbiol.">
        <title>Complete genome sequence of Corynebacterium casei LMG S-19264T (=DSM 44701T), isolated from a smear-ripened cheese.</title>
        <authorList>
            <consortium name="US DOE Joint Genome Institute (JGI-PGF)"/>
            <person name="Walter F."/>
            <person name="Albersmeier A."/>
            <person name="Kalinowski J."/>
            <person name="Ruckert C."/>
        </authorList>
    </citation>
    <scope>NUCLEOTIDE SEQUENCE</scope>
    <source>
        <strain evidence="8">CGMCC 1.7086</strain>
    </source>
</reference>
<comment type="subunit">
    <text evidence="5">The complex is composed of two ATP-binding proteins (ModC), two transmembrane proteins (ModB) and a solute-binding protein (ModA).</text>
</comment>
<evidence type="ECO:0000256" key="3">
    <source>
        <dbReference type="ARBA" id="ARBA00022723"/>
    </source>
</evidence>
<feature type="signal peptide" evidence="7">
    <location>
        <begin position="1"/>
        <end position="18"/>
    </location>
</feature>
<comment type="caution">
    <text evidence="8">The sequence shown here is derived from an EMBL/GenBank/DDBJ whole genome shotgun (WGS) entry which is preliminary data.</text>
</comment>
<dbReference type="FunFam" id="3.40.190.10:FF:000035">
    <property type="entry name" value="Molybdate ABC transporter substrate-binding protein"/>
    <property type="match status" value="1"/>
</dbReference>
<evidence type="ECO:0000256" key="6">
    <source>
        <dbReference type="PIRSR" id="PIRSR004846-1"/>
    </source>
</evidence>
<sequence>MKTRWMGMLALMSFPAMCEPLNLAVAANFTAPMQIIIQDYQDKTGEQVRMSVGASGKFVAQIRHGAPFDIFFSADQAKPQALMKAGLAEPGSMRTYAVGSLALWSVNPEADVRQQLEKGHFRKLALANPKLAPYGSAAVAVLENLGLHEITQSKWVRGENIAQTFQFVQSGNADLGFVALSQLLTEKDTADTNLWIVPAALHPPIRQDRVVMKKSAQKSAVKRFLAHFQGAESQAVILSYGYALPVDGTDGL</sequence>
<evidence type="ECO:0000313" key="9">
    <source>
        <dbReference type="Proteomes" id="UP000606935"/>
    </source>
</evidence>
<dbReference type="AlphaFoldDB" id="A0A918DKT9"/>
<organism evidence="8 9">
    <name type="scientific">Bowmanella pacifica</name>
    <dbReference type="NCBI Taxonomy" id="502051"/>
    <lineage>
        <taxon>Bacteria</taxon>
        <taxon>Pseudomonadati</taxon>
        <taxon>Pseudomonadota</taxon>
        <taxon>Gammaproteobacteria</taxon>
        <taxon>Alteromonadales</taxon>
        <taxon>Alteromonadaceae</taxon>
        <taxon>Bowmanella</taxon>
    </lineage>
</organism>
<accession>A0A918DKT9</accession>